<dbReference type="EMBL" id="CP001601">
    <property type="protein sequence ID" value="ACP31737.1"/>
    <property type="molecule type" value="Genomic_DNA"/>
</dbReference>
<dbReference type="STRING" id="548476.cauri_0138"/>
<evidence type="ECO:0000313" key="2">
    <source>
        <dbReference type="Proteomes" id="UP000002077"/>
    </source>
</evidence>
<keyword evidence="2" id="KW-1185">Reference proteome</keyword>
<gene>
    <name evidence="1" type="ordered locus">cauri_0138</name>
</gene>
<accession>C3PJ79</accession>
<name>C3PJ79_CORA7</name>
<reference evidence="1 2" key="1">
    <citation type="journal article" date="2010" name="BMC Genomics">
        <title>Complete genome sequence and lifestyle of black-pigmented Corynebacterium aurimucosum ATCC 700975 (formerly C. nigricans CN-1) isolated from a vaginal swab of a woman with spontaneous abortion.</title>
        <authorList>
            <person name="Trost E."/>
            <person name="Gotker S."/>
            <person name="Schneider J."/>
            <person name="Schneiker-Bekel S."/>
            <person name="Szczepanowski R."/>
            <person name="Tilker A."/>
            <person name="Viehoever P."/>
            <person name="Arnold W."/>
            <person name="Bekel T."/>
            <person name="Blom J."/>
            <person name="Gartemann K.H."/>
            <person name="Linke B."/>
            <person name="Goesmann A."/>
            <person name="Puhler A."/>
            <person name="Shukla S.K."/>
            <person name="Tauch A."/>
        </authorList>
    </citation>
    <scope>NUCLEOTIDE SEQUENCE [LARGE SCALE GENOMIC DNA]</scope>
    <source>
        <strain evidence="2">ATCC 700975 / DSM 44827 / CIP 107346 / CN-1</strain>
    </source>
</reference>
<proteinExistence type="predicted"/>
<sequence length="59" mass="5829">MALGQRGEDAVAQQMRKFAVGCSWVDPGGVADFGGGVGLVGGDGACAGEDGADNDRSSR</sequence>
<dbReference type="KEGG" id="car:cauri_0138"/>
<dbReference type="AlphaFoldDB" id="C3PJ79"/>
<dbReference type="HOGENOM" id="CLU_2952541_0_0_11"/>
<protein>
    <submittedName>
        <fullName evidence="1">Uncharacterized protein</fullName>
    </submittedName>
</protein>
<dbReference type="Proteomes" id="UP000002077">
    <property type="component" value="Chromosome"/>
</dbReference>
<evidence type="ECO:0000313" key="1">
    <source>
        <dbReference type="EMBL" id="ACP31737.1"/>
    </source>
</evidence>
<organism evidence="1 2">
    <name type="scientific">Corynebacterium aurimucosum (strain ATCC 700975 / DSM 44827 / CIP 107346 / CN-1)</name>
    <name type="common">Corynebacterium nigricans</name>
    <dbReference type="NCBI Taxonomy" id="548476"/>
    <lineage>
        <taxon>Bacteria</taxon>
        <taxon>Bacillati</taxon>
        <taxon>Actinomycetota</taxon>
        <taxon>Actinomycetes</taxon>
        <taxon>Mycobacteriales</taxon>
        <taxon>Corynebacteriaceae</taxon>
        <taxon>Corynebacterium</taxon>
    </lineage>
</organism>